<reference evidence="7 8" key="1">
    <citation type="submission" date="2019-08" db="EMBL/GenBank/DDBJ databases">
        <title>Agrococcus lahaulensis sp. nov., isolated from a cold desert of the Indian Himalayas.</title>
        <authorList>
            <person name="Qu J.H."/>
        </authorList>
    </citation>
    <scope>NUCLEOTIDE SEQUENCE [LARGE SCALE GENOMIC DNA]</scope>
    <source>
        <strain evidence="7 8">NS18</strain>
    </source>
</reference>
<evidence type="ECO:0000259" key="5">
    <source>
        <dbReference type="Pfam" id="PF13470"/>
    </source>
</evidence>
<dbReference type="EMBL" id="VOIR01000011">
    <property type="protein sequence ID" value="KAA6436308.1"/>
    <property type="molecule type" value="Genomic_DNA"/>
</dbReference>
<dbReference type="OrthoDB" id="113459at2"/>
<dbReference type="Pfam" id="PF13470">
    <property type="entry name" value="PIN_3"/>
    <property type="match status" value="1"/>
</dbReference>
<dbReference type="InterPro" id="IPR002716">
    <property type="entry name" value="PIN_dom"/>
</dbReference>
<dbReference type="AlphaFoldDB" id="A0A5M8QM33"/>
<feature type="domain" description="PIN" evidence="5">
    <location>
        <begin position="5"/>
        <end position="107"/>
    </location>
</feature>
<dbReference type="RefSeq" id="WP_146354952.1">
    <property type="nucleotide sequence ID" value="NZ_VOIR01000011.1"/>
</dbReference>
<dbReference type="InterPro" id="IPR029060">
    <property type="entry name" value="PIN-like_dom_sf"/>
</dbReference>
<dbReference type="InterPro" id="IPR002850">
    <property type="entry name" value="PIN_toxin-like"/>
</dbReference>
<protein>
    <submittedName>
        <fullName evidence="7">PIN domain-containing protein</fullName>
    </submittedName>
</protein>
<accession>A0A5M8QM33</accession>
<sequence>MRFPALFDTNVLYGALLNDCILTLAEHGLFRPLWSQDILTELRRNLVANGERAALVEKRICTMVAFFPDAMVSGHESLIDQMTNDPKDRHVLAAAVRGGAEVLVTFNGKDFPADSTEAYDVEVVHPDDFLLDQLDLYPGATIRALEEVVADYDSPAMTMDDYLLALARAGTPRFADAVRDRLD</sequence>
<keyword evidence="8" id="KW-1185">Reference proteome</keyword>
<keyword evidence="4" id="KW-0460">Magnesium</keyword>
<keyword evidence="2" id="KW-0479">Metal-binding</keyword>
<evidence type="ECO:0000313" key="7">
    <source>
        <dbReference type="EMBL" id="KAA6436308.1"/>
    </source>
</evidence>
<dbReference type="GO" id="GO:0046872">
    <property type="term" value="F:metal ion binding"/>
    <property type="evidence" value="ECO:0007669"/>
    <property type="project" value="UniProtKB-KW"/>
</dbReference>
<evidence type="ECO:0000256" key="1">
    <source>
        <dbReference type="ARBA" id="ARBA00022722"/>
    </source>
</evidence>
<dbReference type="SUPFAM" id="SSF88723">
    <property type="entry name" value="PIN domain-like"/>
    <property type="match status" value="1"/>
</dbReference>
<proteinExistence type="predicted"/>
<keyword evidence="3" id="KW-0378">Hydrolase</keyword>
<evidence type="ECO:0000259" key="6">
    <source>
        <dbReference type="Pfam" id="PF26343"/>
    </source>
</evidence>
<dbReference type="InterPro" id="IPR058652">
    <property type="entry name" value="VapC50_C"/>
</dbReference>
<evidence type="ECO:0000256" key="4">
    <source>
        <dbReference type="ARBA" id="ARBA00022842"/>
    </source>
</evidence>
<keyword evidence="1" id="KW-0540">Nuclease</keyword>
<evidence type="ECO:0000256" key="3">
    <source>
        <dbReference type="ARBA" id="ARBA00022801"/>
    </source>
</evidence>
<dbReference type="PANTHER" id="PTHR34610:SF3">
    <property type="entry name" value="SSL7007 PROTEIN"/>
    <property type="match status" value="1"/>
</dbReference>
<dbReference type="Proteomes" id="UP000323221">
    <property type="component" value="Unassembled WGS sequence"/>
</dbReference>
<dbReference type="Pfam" id="PF26343">
    <property type="entry name" value="VapC50_C"/>
    <property type="match status" value="1"/>
</dbReference>
<evidence type="ECO:0000256" key="2">
    <source>
        <dbReference type="ARBA" id="ARBA00022723"/>
    </source>
</evidence>
<gene>
    <name evidence="7" type="ORF">FQ330_02560</name>
</gene>
<name>A0A5M8QM33_9MICO</name>
<organism evidence="7 8">
    <name type="scientific">Agrococcus sediminis</name>
    <dbReference type="NCBI Taxonomy" id="2599924"/>
    <lineage>
        <taxon>Bacteria</taxon>
        <taxon>Bacillati</taxon>
        <taxon>Actinomycetota</taxon>
        <taxon>Actinomycetes</taxon>
        <taxon>Micrococcales</taxon>
        <taxon>Microbacteriaceae</taxon>
        <taxon>Agrococcus</taxon>
    </lineage>
</organism>
<feature type="domain" description="VapC50 C-terminal" evidence="6">
    <location>
        <begin position="126"/>
        <end position="179"/>
    </location>
</feature>
<comment type="caution">
    <text evidence="7">The sequence shown here is derived from an EMBL/GenBank/DDBJ whole genome shotgun (WGS) entry which is preliminary data.</text>
</comment>
<dbReference type="GO" id="GO:0016787">
    <property type="term" value="F:hydrolase activity"/>
    <property type="evidence" value="ECO:0007669"/>
    <property type="project" value="UniProtKB-KW"/>
</dbReference>
<dbReference type="PANTHER" id="PTHR34610">
    <property type="entry name" value="SSL7007 PROTEIN"/>
    <property type="match status" value="1"/>
</dbReference>
<dbReference type="GO" id="GO:0004518">
    <property type="term" value="F:nuclease activity"/>
    <property type="evidence" value="ECO:0007669"/>
    <property type="project" value="UniProtKB-KW"/>
</dbReference>
<evidence type="ECO:0000313" key="8">
    <source>
        <dbReference type="Proteomes" id="UP000323221"/>
    </source>
</evidence>